<dbReference type="InterPro" id="IPR036465">
    <property type="entry name" value="vWFA_dom_sf"/>
</dbReference>
<sequence length="342" mass="37213">MIIPGFPNFQIFHPMWLLLLPLVPLLALLRGSRGQRASIKFPTASLLRDLGRPARSSLGGFVFGLILVSVAFGITALSRPQKILSYEEEKAEGIAIMLTVDVSLSMLIEDFYIGGQPVNRLTAAKRVMADFIKGRRSDKIGIVAFAGETYLPCPLTLDRDWLINNLDRVQTQRVSDGTAIGSGIASAANRMRREKSPSKVIVLLTDGANNSGRLSPQVAAKLAATLGIKIYTIAIGTPGIHSIPDPRRGTFTPVGQQLFDEETLKEVASIGNGQFYMAQNLSSLSDVFDTIDKLEKTKIEHHKIVETEELFPWPLAVSAISLFLALLLSLTVLHSAPEPVAT</sequence>
<name>A0ABW0KJ39_9BACT</name>
<dbReference type="PROSITE" id="PS50234">
    <property type="entry name" value="VWFA"/>
    <property type="match status" value="1"/>
</dbReference>
<organism evidence="7 8">
    <name type="scientific">Prosthecobacter fluviatilis</name>
    <dbReference type="NCBI Taxonomy" id="445931"/>
    <lineage>
        <taxon>Bacteria</taxon>
        <taxon>Pseudomonadati</taxon>
        <taxon>Verrucomicrobiota</taxon>
        <taxon>Verrucomicrobiia</taxon>
        <taxon>Verrucomicrobiales</taxon>
        <taxon>Verrucomicrobiaceae</taxon>
        <taxon>Prosthecobacter</taxon>
    </lineage>
</organism>
<feature type="transmembrane region" description="Helical" evidence="5">
    <location>
        <begin position="310"/>
        <end position="333"/>
    </location>
</feature>
<feature type="domain" description="VWFA" evidence="6">
    <location>
        <begin position="95"/>
        <end position="291"/>
    </location>
</feature>
<comment type="caution">
    <text evidence="7">The sequence shown here is derived from an EMBL/GenBank/DDBJ whole genome shotgun (WGS) entry which is preliminary data.</text>
</comment>
<evidence type="ECO:0000259" key="6">
    <source>
        <dbReference type="PROSITE" id="PS50234"/>
    </source>
</evidence>
<evidence type="ECO:0000256" key="5">
    <source>
        <dbReference type="SAM" id="Phobius"/>
    </source>
</evidence>
<keyword evidence="8" id="KW-1185">Reference proteome</keyword>
<dbReference type="Gene3D" id="3.40.50.410">
    <property type="entry name" value="von Willebrand factor, type A domain"/>
    <property type="match status" value="1"/>
</dbReference>
<dbReference type="PANTHER" id="PTHR22550">
    <property type="entry name" value="SPORE GERMINATION PROTEIN"/>
    <property type="match status" value="1"/>
</dbReference>
<dbReference type="SUPFAM" id="SSF53300">
    <property type="entry name" value="vWA-like"/>
    <property type="match status" value="1"/>
</dbReference>
<dbReference type="InterPro" id="IPR050768">
    <property type="entry name" value="UPF0353/GerABKA_families"/>
</dbReference>
<dbReference type="SMART" id="SM00327">
    <property type="entry name" value="VWA"/>
    <property type="match status" value="1"/>
</dbReference>
<evidence type="ECO:0000256" key="2">
    <source>
        <dbReference type="ARBA" id="ARBA00022692"/>
    </source>
</evidence>
<dbReference type="EMBL" id="JBHSMQ010000001">
    <property type="protein sequence ID" value="MFC5453510.1"/>
    <property type="molecule type" value="Genomic_DNA"/>
</dbReference>
<reference evidence="8" key="1">
    <citation type="journal article" date="2019" name="Int. J. Syst. Evol. Microbiol.">
        <title>The Global Catalogue of Microorganisms (GCM) 10K type strain sequencing project: providing services to taxonomists for standard genome sequencing and annotation.</title>
        <authorList>
            <consortium name="The Broad Institute Genomics Platform"/>
            <consortium name="The Broad Institute Genome Sequencing Center for Infectious Disease"/>
            <person name="Wu L."/>
            <person name="Ma J."/>
        </authorList>
    </citation>
    <scope>NUCLEOTIDE SEQUENCE [LARGE SCALE GENOMIC DNA]</scope>
    <source>
        <strain evidence="8">CGMCC 4.1469</strain>
    </source>
</reference>
<dbReference type="Proteomes" id="UP001596052">
    <property type="component" value="Unassembled WGS sequence"/>
</dbReference>
<keyword evidence="4 5" id="KW-0472">Membrane</keyword>
<dbReference type="Pfam" id="PF00092">
    <property type="entry name" value="VWA"/>
    <property type="match status" value="1"/>
</dbReference>
<feature type="transmembrane region" description="Helical" evidence="5">
    <location>
        <begin position="58"/>
        <end position="77"/>
    </location>
</feature>
<gene>
    <name evidence="7" type="ORF">ACFQDI_01475</name>
</gene>
<evidence type="ECO:0000313" key="7">
    <source>
        <dbReference type="EMBL" id="MFC5453510.1"/>
    </source>
</evidence>
<dbReference type="RefSeq" id="WP_377162656.1">
    <property type="nucleotide sequence ID" value="NZ_JBHSMQ010000001.1"/>
</dbReference>
<dbReference type="PANTHER" id="PTHR22550:SF5">
    <property type="entry name" value="LEUCINE ZIPPER PROTEIN 4"/>
    <property type="match status" value="1"/>
</dbReference>
<accession>A0ABW0KJ39</accession>
<keyword evidence="3 5" id="KW-1133">Transmembrane helix</keyword>
<evidence type="ECO:0000256" key="3">
    <source>
        <dbReference type="ARBA" id="ARBA00022989"/>
    </source>
</evidence>
<keyword evidence="2 5" id="KW-0812">Transmembrane</keyword>
<evidence type="ECO:0000256" key="4">
    <source>
        <dbReference type="ARBA" id="ARBA00023136"/>
    </source>
</evidence>
<evidence type="ECO:0000313" key="8">
    <source>
        <dbReference type="Proteomes" id="UP001596052"/>
    </source>
</evidence>
<protein>
    <submittedName>
        <fullName evidence="7">VWA domain-containing protein</fullName>
    </submittedName>
</protein>
<proteinExistence type="predicted"/>
<keyword evidence="1" id="KW-1003">Cell membrane</keyword>
<evidence type="ECO:0000256" key="1">
    <source>
        <dbReference type="ARBA" id="ARBA00022475"/>
    </source>
</evidence>
<dbReference type="InterPro" id="IPR002035">
    <property type="entry name" value="VWF_A"/>
</dbReference>